<proteinExistence type="predicted"/>
<evidence type="ECO:0000313" key="1">
    <source>
        <dbReference type="EMBL" id="MBW0491507.1"/>
    </source>
</evidence>
<organism evidence="1 2">
    <name type="scientific">Austropuccinia psidii MF-1</name>
    <dbReference type="NCBI Taxonomy" id="1389203"/>
    <lineage>
        <taxon>Eukaryota</taxon>
        <taxon>Fungi</taxon>
        <taxon>Dikarya</taxon>
        <taxon>Basidiomycota</taxon>
        <taxon>Pucciniomycotina</taxon>
        <taxon>Pucciniomycetes</taxon>
        <taxon>Pucciniales</taxon>
        <taxon>Sphaerophragmiaceae</taxon>
        <taxon>Austropuccinia</taxon>
    </lineage>
</organism>
<keyword evidence="2" id="KW-1185">Reference proteome</keyword>
<gene>
    <name evidence="1" type="ORF">O181_031222</name>
</gene>
<evidence type="ECO:0000313" key="2">
    <source>
        <dbReference type="Proteomes" id="UP000765509"/>
    </source>
</evidence>
<protein>
    <submittedName>
        <fullName evidence="1">Uncharacterized protein</fullName>
    </submittedName>
</protein>
<accession>A0A9Q3D084</accession>
<dbReference type="Proteomes" id="UP000765509">
    <property type="component" value="Unassembled WGS sequence"/>
</dbReference>
<dbReference type="EMBL" id="AVOT02011115">
    <property type="protein sequence ID" value="MBW0491507.1"/>
    <property type="molecule type" value="Genomic_DNA"/>
</dbReference>
<name>A0A9Q3D084_9BASI</name>
<dbReference type="AlphaFoldDB" id="A0A9Q3D084"/>
<sequence length="143" mass="15933">MSHQFQAPVNPQNHMRMLQLVSLNLRWLQCNPQRILLVSPHLTFLLFPAFPNPSFDHLQLVPLPPSVIIINNTPHGSPLPPLEIPPIARENPTASSPPVSSSLNPMMQLGRNLLICDLPLLFLKKLSTTQSTKSCWSISDCST</sequence>
<reference evidence="1" key="1">
    <citation type="submission" date="2021-03" db="EMBL/GenBank/DDBJ databases">
        <title>Draft genome sequence of rust myrtle Austropuccinia psidii MF-1, a brazilian biotype.</title>
        <authorList>
            <person name="Quecine M.C."/>
            <person name="Pachon D.M.R."/>
            <person name="Bonatelli M.L."/>
            <person name="Correr F.H."/>
            <person name="Franceschini L.M."/>
            <person name="Leite T.F."/>
            <person name="Margarido G.R.A."/>
            <person name="Almeida C.A."/>
            <person name="Ferrarezi J.A."/>
            <person name="Labate C.A."/>
        </authorList>
    </citation>
    <scope>NUCLEOTIDE SEQUENCE</scope>
    <source>
        <strain evidence="1">MF-1</strain>
    </source>
</reference>
<comment type="caution">
    <text evidence="1">The sequence shown here is derived from an EMBL/GenBank/DDBJ whole genome shotgun (WGS) entry which is preliminary data.</text>
</comment>